<keyword evidence="7" id="KW-1185">Reference proteome</keyword>
<keyword evidence="3" id="KW-0677">Repeat</keyword>
<feature type="domain" description="PDZ" evidence="5">
    <location>
        <begin position="166"/>
        <end position="249"/>
    </location>
</feature>
<dbReference type="CDD" id="cd06681">
    <property type="entry name" value="PDZ2_GRIP1-2-like"/>
    <property type="match status" value="1"/>
</dbReference>
<feature type="region of interest" description="Disordered" evidence="4">
    <location>
        <begin position="21"/>
        <end position="46"/>
    </location>
</feature>
<feature type="region of interest" description="Disordered" evidence="4">
    <location>
        <begin position="1200"/>
        <end position="1248"/>
    </location>
</feature>
<dbReference type="Gene3D" id="2.30.42.10">
    <property type="match status" value="7"/>
</dbReference>
<dbReference type="Pfam" id="PF00595">
    <property type="entry name" value="PDZ"/>
    <property type="match status" value="7"/>
</dbReference>
<feature type="region of interest" description="Disordered" evidence="4">
    <location>
        <begin position="67"/>
        <end position="95"/>
    </location>
</feature>
<evidence type="ECO:0000256" key="3">
    <source>
        <dbReference type="ARBA" id="ARBA00022737"/>
    </source>
</evidence>
<reference evidence="6" key="1">
    <citation type="submission" date="2023-06" db="EMBL/GenBank/DDBJ databases">
        <title>Genomic analysis of the entomopathogenic nematode Steinernema hermaphroditum.</title>
        <authorList>
            <person name="Schwarz E.M."/>
            <person name="Heppert J.K."/>
            <person name="Baniya A."/>
            <person name="Schwartz H.T."/>
            <person name="Tan C.-H."/>
            <person name="Antoshechkin I."/>
            <person name="Sternberg P.W."/>
            <person name="Goodrich-Blair H."/>
            <person name="Dillman A.R."/>
        </authorList>
    </citation>
    <scope>NUCLEOTIDE SEQUENCE</scope>
    <source>
        <strain evidence="6">PS9179</strain>
        <tissue evidence="6">Whole animal</tissue>
    </source>
</reference>
<feature type="compositionally biased region" description="Polar residues" evidence="4">
    <location>
        <begin position="1039"/>
        <end position="1048"/>
    </location>
</feature>
<dbReference type="InterPro" id="IPR043545">
    <property type="entry name" value="GRIP1/2"/>
</dbReference>
<keyword evidence="2" id="KW-0963">Cytoplasm</keyword>
<feature type="region of interest" description="Disordered" evidence="4">
    <location>
        <begin position="1037"/>
        <end position="1075"/>
    </location>
</feature>
<evidence type="ECO:0000256" key="1">
    <source>
        <dbReference type="ARBA" id="ARBA00004496"/>
    </source>
</evidence>
<feature type="domain" description="PDZ" evidence="5">
    <location>
        <begin position="1303"/>
        <end position="1359"/>
    </location>
</feature>
<dbReference type="Proteomes" id="UP001175271">
    <property type="component" value="Unassembled WGS sequence"/>
</dbReference>
<dbReference type="SUPFAM" id="SSF50156">
    <property type="entry name" value="PDZ domain-like"/>
    <property type="match status" value="7"/>
</dbReference>
<gene>
    <name evidence="6" type="ORF">QR680_003151</name>
</gene>
<feature type="domain" description="PDZ" evidence="5">
    <location>
        <begin position="367"/>
        <end position="455"/>
    </location>
</feature>
<protein>
    <recommendedName>
        <fullName evidence="5">PDZ domain-containing protein</fullName>
    </recommendedName>
</protein>
<dbReference type="InterPro" id="IPR001478">
    <property type="entry name" value="PDZ"/>
</dbReference>
<feature type="domain" description="PDZ" evidence="5">
    <location>
        <begin position="266"/>
        <end position="353"/>
    </location>
</feature>
<evidence type="ECO:0000256" key="2">
    <source>
        <dbReference type="ARBA" id="ARBA00022490"/>
    </source>
</evidence>
<feature type="domain" description="PDZ" evidence="5">
    <location>
        <begin position="823"/>
        <end position="907"/>
    </location>
</feature>
<comment type="caution">
    <text evidence="6">The sequence shown here is derived from an EMBL/GenBank/DDBJ whole genome shotgun (WGS) entry which is preliminary data.</text>
</comment>
<accession>A0AA39LJ60</accession>
<dbReference type="SMART" id="SM00228">
    <property type="entry name" value="PDZ"/>
    <property type="match status" value="7"/>
</dbReference>
<proteinExistence type="predicted"/>
<sequence>MWDTVSVSGSDGCGCCYRASGAPRKQPKSQPYPGPSPASSRTTSRYYDPRSPFFLMPYTLDNGFNGIEKLPSTKRKSKNSKSLYPQDRHAPSRSHYTSALYGAAARSEYYYKDIKSKQSNGYHFDNTSKLENAGRNVKQCPSLLDATTLQRQKRGVADNYPKGLVTVVLNRPPGTQLGLGVAGGADRPYSPTITYLRPGFFAHRCDQLQVGERIRSVNGIAVGELNHDQVLTVLRSAGDRVQLEIEYDLNDGCFSRPQNTMNKCTDITLEKEGGSFGLTLRGGAFGPDHTKSRPITVTNIRVGGPAHREGRLRIGDRIISINGIDVYSATLAVAQKLLQECRDRVTLTVEYDVSVLETVKKAKGPLLVEIDKNPGVDLGAVLAIRTNESNLPAMQSIIVEDVIPATVADRCGAVHIGDEILAIDGIGLEYTTLAEAKMLLKGHANTVRLELIPYSQMKNLSERETRKWKQRKAETVKETSIPASRMMNGRKQRGPSSTTAAVHQQQLRAKSHDRAVLADQKGGGRFSAPRELRSDFSSPIRRPQTGSLSGSVPNINEACAGNAMVHSMATSLYQPQISACMTAMFRVCFHYTGIAGIASISSISGSLSGVPCGQVCHSETMEVVLHSYAKGSFGFVLHRQAVHGSSADSSQQPPLFISYIEKGSPADKCGVLQVGDRVLTVNDWCTANGSVEEANLVLRHATSPLTLTVEFDVIESVLPSSGLFTVKLAKRGNNLGITARSETDGQKGEPVVINDIRTGSVAHRCGSIRPGDRILAIDNIPLDTCTVEEAMRLLQRSSDIVKLRVKKGNSGEKDDVTAQQTIAYSIELNRKGQPLGLTIASTGEPDDPVIISQLAPGGLAERTGALHAGDRILAINGESIKGKKVADAMRILQQSTEVVTIKVSRLLDSFVSGYGKSVPYYSQYNQLSIKPYPGVGTSGAPSDSVSEHSDKMGTPIQSIDSAVDSLDDSPDAAKNASRSSAINPTSIKYVEELSAHVNNSLQDWTISGDALNNNPCAVPRMPKSALKKTPTRGVAVNRPLTTNTNVGNMPQGAVSAASSGGGGDQTGWDSGLSSTTDTNGGANECCSCACQKAGGDDDNWIKILEALETVGEAEMLKKLEESIMCGNVPVCKHQSSSPGANATNNSTCTPQGSHFQNNNALVGRAHHPTHPSGLLLNNSTTTNTILKHPILPAASSFGLPSYQHHRSQRSLSSDRADSLSLNSSSDGGGTHFDLPPAMPHPKSAGGSQRLNNLFKQLSTNDPSIPYMTSPVNSGDKPSTSSDFEPASLFSGLDHFGSKTKARGTTVSDGAGENQGVYISAVLPGSPAARCGLVKPMDRILQVNDTSLQYLDCDLAVPLLSTDTVNLLLYRDPTMKMIAEEEELSSCVSSVNLNIKDTAF</sequence>
<dbReference type="EMBL" id="JAUCMV010000005">
    <property type="protein sequence ID" value="KAK0399661.1"/>
    <property type="molecule type" value="Genomic_DNA"/>
</dbReference>
<dbReference type="PROSITE" id="PS50106">
    <property type="entry name" value="PDZ"/>
    <property type="match status" value="7"/>
</dbReference>
<evidence type="ECO:0000259" key="5">
    <source>
        <dbReference type="PROSITE" id="PS50106"/>
    </source>
</evidence>
<dbReference type="InterPro" id="IPR036034">
    <property type="entry name" value="PDZ_sf"/>
</dbReference>
<evidence type="ECO:0000313" key="6">
    <source>
        <dbReference type="EMBL" id="KAK0399661.1"/>
    </source>
</evidence>
<feature type="domain" description="PDZ" evidence="5">
    <location>
        <begin position="725"/>
        <end position="809"/>
    </location>
</feature>
<evidence type="ECO:0000256" key="4">
    <source>
        <dbReference type="SAM" id="MobiDB-lite"/>
    </source>
</evidence>
<name>A0AA39LJ60_9BILA</name>
<dbReference type="PANTHER" id="PTHR46227">
    <property type="entry name" value="GLUTAMATE RECEPTOR-INTERACTING PROTEIN GRIP"/>
    <property type="match status" value="1"/>
</dbReference>
<feature type="region of interest" description="Disordered" evidence="4">
    <location>
        <begin position="935"/>
        <end position="955"/>
    </location>
</feature>
<organism evidence="6 7">
    <name type="scientific">Steinernema hermaphroditum</name>
    <dbReference type="NCBI Taxonomy" id="289476"/>
    <lineage>
        <taxon>Eukaryota</taxon>
        <taxon>Metazoa</taxon>
        <taxon>Ecdysozoa</taxon>
        <taxon>Nematoda</taxon>
        <taxon>Chromadorea</taxon>
        <taxon>Rhabditida</taxon>
        <taxon>Tylenchina</taxon>
        <taxon>Panagrolaimomorpha</taxon>
        <taxon>Strongyloidoidea</taxon>
        <taxon>Steinernematidae</taxon>
        <taxon>Steinernema</taxon>
    </lineage>
</organism>
<evidence type="ECO:0000313" key="7">
    <source>
        <dbReference type="Proteomes" id="UP001175271"/>
    </source>
</evidence>
<dbReference type="GO" id="GO:0005737">
    <property type="term" value="C:cytoplasm"/>
    <property type="evidence" value="ECO:0007669"/>
    <property type="project" value="UniProtKB-SubCell"/>
</dbReference>
<dbReference type="FunFam" id="2.30.42.10:FF:000023">
    <property type="entry name" value="Glutamate receptor interacting protein 1"/>
    <property type="match status" value="1"/>
</dbReference>
<feature type="domain" description="PDZ" evidence="5">
    <location>
        <begin position="622"/>
        <end position="713"/>
    </location>
</feature>
<dbReference type="GO" id="GO:0098887">
    <property type="term" value="P:neurotransmitter receptor transport, endosome to postsynaptic membrane"/>
    <property type="evidence" value="ECO:0007669"/>
    <property type="project" value="TreeGrafter"/>
</dbReference>
<comment type="subcellular location">
    <subcellularLocation>
        <location evidence="1">Cytoplasm</location>
    </subcellularLocation>
</comment>
<dbReference type="PANTHER" id="PTHR46227:SF2">
    <property type="entry name" value="FI03335P"/>
    <property type="match status" value="1"/>
</dbReference>